<dbReference type="PROSITE" id="PS50089">
    <property type="entry name" value="ZF_RING_2"/>
    <property type="match status" value="1"/>
</dbReference>
<dbReference type="PANTHER" id="PTHR24185:SF1">
    <property type="entry name" value="CALCIUM-INDEPENDENT PHOSPHOLIPASE A2-GAMMA"/>
    <property type="match status" value="1"/>
</dbReference>
<dbReference type="CDD" id="cd16449">
    <property type="entry name" value="RING-HC"/>
    <property type="match status" value="1"/>
</dbReference>
<feature type="compositionally biased region" description="Polar residues" evidence="9">
    <location>
        <begin position="979"/>
        <end position="992"/>
    </location>
</feature>
<dbReference type="GO" id="GO:0008270">
    <property type="term" value="F:zinc ion binding"/>
    <property type="evidence" value="ECO:0007669"/>
    <property type="project" value="UniProtKB-KW"/>
</dbReference>
<evidence type="ECO:0008006" key="14">
    <source>
        <dbReference type="Google" id="ProtNLM"/>
    </source>
</evidence>
<name>N1PS55_DOTSN</name>
<feature type="compositionally biased region" description="Low complexity" evidence="9">
    <location>
        <begin position="1339"/>
        <end position="1359"/>
    </location>
</feature>
<evidence type="ECO:0000256" key="9">
    <source>
        <dbReference type="SAM" id="MobiDB-lite"/>
    </source>
</evidence>
<evidence type="ECO:0000256" key="8">
    <source>
        <dbReference type="PROSITE-ProRule" id="PRU01161"/>
    </source>
</evidence>
<feature type="region of interest" description="Disordered" evidence="9">
    <location>
        <begin position="1512"/>
        <end position="1564"/>
    </location>
</feature>
<accession>N1PS55</accession>
<evidence type="ECO:0000259" key="10">
    <source>
        <dbReference type="PROSITE" id="PS50089"/>
    </source>
</evidence>
<dbReference type="InterPro" id="IPR017907">
    <property type="entry name" value="Znf_RING_CS"/>
</dbReference>
<dbReference type="InterPro" id="IPR027417">
    <property type="entry name" value="P-loop_NTPase"/>
</dbReference>
<dbReference type="SUPFAM" id="SSF52540">
    <property type="entry name" value="P-loop containing nucleoside triphosphate hydrolases"/>
    <property type="match status" value="1"/>
</dbReference>
<feature type="compositionally biased region" description="Polar residues" evidence="9">
    <location>
        <begin position="1405"/>
        <end position="1414"/>
    </location>
</feature>
<dbReference type="SUPFAM" id="SSF52151">
    <property type="entry name" value="FabD/lysophospholipase-like"/>
    <property type="match status" value="1"/>
</dbReference>
<dbReference type="HOGENOM" id="CLU_003059_2_1_1"/>
<feature type="short sequence motif" description="GXGXXG" evidence="8">
    <location>
        <begin position="737"/>
        <end position="742"/>
    </location>
</feature>
<sequence length="1578" mass="175997">MTSDARYREEDDDDSESPCEDEPSEECEDDRCNGPALPIWHCVDCDTSYCSDCWGRQGPHKPKKKGRDGVPHEKTNPHIVRRLQGILHPTKDAREIQRLHEEDNLTKWFGVARDLSGRPSFEDYGRYATLMSSISPIESTGNRYPQIVSFIGVTNAGKSTLIKMLVNHEMENTSPEHGGMFPSPIVGSVVNDSLPTSGDVHLYADPSTHTEQLPILYADCEGFEGGERIPLGARSRTRQSSSAPESMFSKAPTNVYRRPIEWANTEESRQREYAVTALYPRLLYTFSDCVVFVLRNPKTFQSAVLAKLLDWGASSLEKSINQPALPHCIVALNGSDPGVDDKEWDVNFATQSLLSSVRGALDVVEGVPRFRELAEYWRGLGKHIYSVEDLILRYYSSFKVIRIPSKPRYTAINEQIGKLQQTIRANCEESFRSKRRARMLTNADELNVYLQSGFDHFTQHLDIPFNFMRISLLRNPIPNDFGGHILQLCTTIMSQQPNHQHGRISWIFEKLSVMLASCVLLDCARYRKGRVDELFGNYEKFFDWAMGEYLEMHYPCSFISVDGTRQCMLVKARHQPKGHQDEKGIIAAGDYQAAFDSSFLPQWKSQLRSSIATIQRDFQYELEQASHSEDVHAIPEERIALDLHGEYLNQFFEAVGPASSICSHATCFCCLMDVPEHPLPCGHVLCTACIKAYGKQTKSTVSVICCPLHVESTRWAKPAVINFKPPGAGVRILALDGGGVRGIVQLEVLRAIEHALGGHLAVQSFFDLIVGSGTGGLIAVALAMKERTVDSCIDMFAALCEHAFTPRLKGVPIISQIAQVFGSGPKYKTKPLHTALKTAFTEDDELFSSSEKRRKGTRVALTATSATGQETILLASYRRPEDLFPAYSFERPHDPDMELKTYQATAAAIASPTYFRPFTFHGKTYLDGSIRSPNPAFIADRERTLIWPDVEEPDMFLSLGTGQNRITILQKLSDRHPSNPMQTPEVQPSTKKQPSKFRSRRGDDVLEAELAWASFRSYAVKEKSEARGRRFIRFNPDLDREPPSADSKSDLLSLQVNVRKRLQTAHRQAALRNVAHRLVASCFYLELQAKATAERSEQVCTGVLACRFEDGSAEMRALGRVIQDRKGDEFEPHFTVRPDEARWEFAFKITITEDVIRAMIDSGVFGLPNIYIPLRNENRATSISLFLSEHDGLEPNGFPVSGFPRVLLGDGLAQTPRRPGRTSSEQSLRNPIHRLKSSDDDAISLNGTISRGSTDGWQEAGRNVSVLSNGASKLSLSDLMAQNQQEGAGTSIKQRTNRFWTYIGNNHMAQHPELYAAEDLAKHGLPRSSTGSRTTAEVATPATDASSSSTSTTTALPSLRSRHALPLSETQTWSEPDNAEVSGTDKASQEAEHREFYSLARENARSQVDLSQPGTPKLPNELRPHTYVPTGSSSNPSRENTSTTTRGSTSRNEIPSMCETDFEDEADEDWVSTYSGEDVQLQEAKARSLVQIPPFQFPAPNLNIPITTAASANANAGQQRKKSPSPVRGPLDHVVESSMPDENTATALDRWLSSQRSTNSLSRKYERLKVVQEEVEER</sequence>
<feature type="region of interest" description="Disordered" evidence="9">
    <location>
        <begin position="1325"/>
        <end position="1455"/>
    </location>
</feature>
<dbReference type="CDD" id="cd19757">
    <property type="entry name" value="Bbox1"/>
    <property type="match status" value="1"/>
</dbReference>
<keyword evidence="4" id="KW-0862">Zinc</keyword>
<proteinExistence type="predicted"/>
<evidence type="ECO:0000256" key="7">
    <source>
        <dbReference type="PROSITE-ProRule" id="PRU00175"/>
    </source>
</evidence>
<dbReference type="GO" id="GO:0046486">
    <property type="term" value="P:glycerolipid metabolic process"/>
    <property type="evidence" value="ECO:0007669"/>
    <property type="project" value="UniProtKB-ARBA"/>
</dbReference>
<keyword evidence="1" id="KW-0479">Metal-binding</keyword>
<dbReference type="GO" id="GO:0016042">
    <property type="term" value="P:lipid catabolic process"/>
    <property type="evidence" value="ECO:0007669"/>
    <property type="project" value="UniProtKB-KW"/>
</dbReference>
<evidence type="ECO:0000256" key="1">
    <source>
        <dbReference type="ARBA" id="ARBA00022723"/>
    </source>
</evidence>
<evidence type="ECO:0000256" key="4">
    <source>
        <dbReference type="ARBA" id="ARBA00022833"/>
    </source>
</evidence>
<dbReference type="CDD" id="cd07199">
    <property type="entry name" value="Pat17_PNPLA8_PNPLA9_like"/>
    <property type="match status" value="1"/>
</dbReference>
<dbReference type="InterPro" id="IPR001841">
    <property type="entry name" value="Znf_RING"/>
</dbReference>
<dbReference type="PANTHER" id="PTHR24185">
    <property type="entry name" value="CALCIUM-INDEPENDENT PHOSPHOLIPASE A2-GAMMA"/>
    <property type="match status" value="1"/>
</dbReference>
<feature type="compositionally biased region" description="Polar residues" evidence="9">
    <location>
        <begin position="1540"/>
        <end position="1562"/>
    </location>
</feature>
<evidence type="ECO:0000313" key="13">
    <source>
        <dbReference type="Proteomes" id="UP000016933"/>
    </source>
</evidence>
<feature type="compositionally biased region" description="Low complexity" evidence="9">
    <location>
        <begin position="1437"/>
        <end position="1453"/>
    </location>
</feature>
<feature type="compositionally biased region" description="Acidic residues" evidence="9">
    <location>
        <begin position="10"/>
        <end position="29"/>
    </location>
</feature>
<dbReference type="GO" id="GO:0019369">
    <property type="term" value="P:arachidonate metabolic process"/>
    <property type="evidence" value="ECO:0007669"/>
    <property type="project" value="TreeGrafter"/>
</dbReference>
<reference evidence="12 13" key="2">
    <citation type="journal article" date="2012" name="PLoS Pathog.">
        <title>Diverse lifestyles and strategies of plant pathogenesis encoded in the genomes of eighteen Dothideomycetes fungi.</title>
        <authorList>
            <person name="Ohm R.A."/>
            <person name="Feau N."/>
            <person name="Henrissat B."/>
            <person name="Schoch C.L."/>
            <person name="Horwitz B.A."/>
            <person name="Barry K.W."/>
            <person name="Condon B.J."/>
            <person name="Copeland A.C."/>
            <person name="Dhillon B."/>
            <person name="Glaser F."/>
            <person name="Hesse C.N."/>
            <person name="Kosti I."/>
            <person name="LaButti K."/>
            <person name="Lindquist E.A."/>
            <person name="Lucas S."/>
            <person name="Salamov A.A."/>
            <person name="Bradshaw R.E."/>
            <person name="Ciuffetti L."/>
            <person name="Hamelin R.C."/>
            <person name="Kema G.H.J."/>
            <person name="Lawrence C."/>
            <person name="Scott J.A."/>
            <person name="Spatafora J.W."/>
            <person name="Turgeon B.G."/>
            <person name="de Wit P.J.G.M."/>
            <person name="Zhong S."/>
            <person name="Goodwin S.B."/>
            <person name="Grigoriev I.V."/>
        </authorList>
    </citation>
    <scope>NUCLEOTIDE SEQUENCE [LARGE SCALE GENOMIC DNA]</scope>
    <source>
        <strain evidence="13">NZE10 / CBS 128990</strain>
    </source>
</reference>
<dbReference type="eggNOG" id="KOG4231">
    <property type="taxonomic scope" value="Eukaryota"/>
</dbReference>
<keyword evidence="13" id="KW-1185">Reference proteome</keyword>
<evidence type="ECO:0000256" key="2">
    <source>
        <dbReference type="ARBA" id="ARBA00022771"/>
    </source>
</evidence>
<feature type="region of interest" description="Disordered" evidence="9">
    <location>
        <begin position="1"/>
        <end position="32"/>
    </location>
</feature>
<evidence type="ECO:0000256" key="6">
    <source>
        <dbReference type="ARBA" id="ARBA00023098"/>
    </source>
</evidence>
<feature type="compositionally biased region" description="Polar residues" evidence="9">
    <location>
        <begin position="1327"/>
        <end position="1337"/>
    </location>
</feature>
<evidence type="ECO:0000259" key="11">
    <source>
        <dbReference type="PROSITE" id="PS51635"/>
    </source>
</evidence>
<dbReference type="Gene3D" id="3.40.1090.10">
    <property type="entry name" value="Cytosolic phospholipase A2 catalytic domain"/>
    <property type="match status" value="1"/>
</dbReference>
<dbReference type="InterPro" id="IPR016035">
    <property type="entry name" value="Acyl_Trfase/lysoPLipase"/>
</dbReference>
<dbReference type="InterPro" id="IPR002641">
    <property type="entry name" value="PNPLA_dom"/>
</dbReference>
<dbReference type="EMBL" id="KB446537">
    <property type="protein sequence ID" value="EME46207.1"/>
    <property type="molecule type" value="Genomic_DNA"/>
</dbReference>
<dbReference type="GO" id="GO:0047499">
    <property type="term" value="F:calcium-independent phospholipase A2 activity"/>
    <property type="evidence" value="ECO:0007669"/>
    <property type="project" value="TreeGrafter"/>
</dbReference>
<protein>
    <recommendedName>
        <fullName evidence="14">PNPLA domain-containing protein</fullName>
    </recommendedName>
</protein>
<dbReference type="OrthoDB" id="194358at2759"/>
<keyword evidence="5" id="KW-0442">Lipid degradation</keyword>
<dbReference type="Proteomes" id="UP000016933">
    <property type="component" value="Unassembled WGS sequence"/>
</dbReference>
<feature type="compositionally biased region" description="Basic and acidic residues" evidence="9">
    <location>
        <begin position="1387"/>
        <end position="1396"/>
    </location>
</feature>
<evidence type="ECO:0000256" key="3">
    <source>
        <dbReference type="ARBA" id="ARBA00022801"/>
    </source>
</evidence>
<dbReference type="Pfam" id="PF01734">
    <property type="entry name" value="Patatin"/>
    <property type="match status" value="1"/>
</dbReference>
<feature type="region of interest" description="Disordered" evidence="9">
    <location>
        <begin position="973"/>
        <end position="1002"/>
    </location>
</feature>
<evidence type="ECO:0000313" key="12">
    <source>
        <dbReference type="EMBL" id="EME46207.1"/>
    </source>
</evidence>
<feature type="domain" description="PNPLA" evidence="11">
    <location>
        <begin position="733"/>
        <end position="940"/>
    </location>
</feature>
<evidence type="ECO:0000256" key="5">
    <source>
        <dbReference type="ARBA" id="ARBA00022963"/>
    </source>
</evidence>
<dbReference type="PROSITE" id="PS51635">
    <property type="entry name" value="PNPLA"/>
    <property type="match status" value="1"/>
</dbReference>
<dbReference type="OMA" id="DGLPHEK"/>
<keyword evidence="2 7" id="KW-0863">Zinc-finger</keyword>
<dbReference type="GO" id="GO:0016020">
    <property type="term" value="C:membrane"/>
    <property type="evidence" value="ECO:0007669"/>
    <property type="project" value="TreeGrafter"/>
</dbReference>
<feature type="domain" description="RING-type" evidence="10">
    <location>
        <begin position="667"/>
        <end position="709"/>
    </location>
</feature>
<gene>
    <name evidence="12" type="ORF">DOTSEDRAFT_168601</name>
</gene>
<dbReference type="STRING" id="675120.N1PS55"/>
<comment type="caution">
    <text evidence="8">Lacks conserved residue(s) required for the propagation of feature annotation.</text>
</comment>
<keyword evidence="6" id="KW-0443">Lipid metabolism</keyword>
<keyword evidence="3" id="KW-0378">Hydrolase</keyword>
<organism evidence="12 13">
    <name type="scientific">Dothistroma septosporum (strain NZE10 / CBS 128990)</name>
    <name type="common">Red band needle blight fungus</name>
    <name type="synonym">Mycosphaerella pini</name>
    <dbReference type="NCBI Taxonomy" id="675120"/>
    <lineage>
        <taxon>Eukaryota</taxon>
        <taxon>Fungi</taxon>
        <taxon>Dikarya</taxon>
        <taxon>Ascomycota</taxon>
        <taxon>Pezizomycotina</taxon>
        <taxon>Dothideomycetes</taxon>
        <taxon>Dothideomycetidae</taxon>
        <taxon>Mycosphaerellales</taxon>
        <taxon>Mycosphaerellaceae</taxon>
        <taxon>Dothistroma</taxon>
    </lineage>
</organism>
<feature type="region of interest" description="Disordered" evidence="9">
    <location>
        <begin position="1211"/>
        <end position="1239"/>
    </location>
</feature>
<dbReference type="PROSITE" id="PS00518">
    <property type="entry name" value="ZF_RING_1"/>
    <property type="match status" value="1"/>
</dbReference>
<reference evidence="13" key="1">
    <citation type="journal article" date="2012" name="PLoS Genet.">
        <title>The genomes of the fungal plant pathogens Cladosporium fulvum and Dothistroma septosporum reveal adaptation to different hosts and lifestyles but also signatures of common ancestry.</title>
        <authorList>
            <person name="de Wit P.J.G.M."/>
            <person name="van der Burgt A."/>
            <person name="Oekmen B."/>
            <person name="Stergiopoulos I."/>
            <person name="Abd-Elsalam K.A."/>
            <person name="Aerts A.L."/>
            <person name="Bahkali A.H."/>
            <person name="Beenen H.G."/>
            <person name="Chettri P."/>
            <person name="Cox M.P."/>
            <person name="Datema E."/>
            <person name="de Vries R.P."/>
            <person name="Dhillon B."/>
            <person name="Ganley A.R."/>
            <person name="Griffiths S.A."/>
            <person name="Guo Y."/>
            <person name="Hamelin R.C."/>
            <person name="Henrissat B."/>
            <person name="Kabir M.S."/>
            <person name="Jashni M.K."/>
            <person name="Kema G."/>
            <person name="Klaubauf S."/>
            <person name="Lapidus A."/>
            <person name="Levasseur A."/>
            <person name="Lindquist E."/>
            <person name="Mehrabi R."/>
            <person name="Ohm R.A."/>
            <person name="Owen T.J."/>
            <person name="Salamov A."/>
            <person name="Schwelm A."/>
            <person name="Schijlen E."/>
            <person name="Sun H."/>
            <person name="van den Burg H.A."/>
            <person name="van Ham R.C.H.J."/>
            <person name="Zhang S."/>
            <person name="Goodwin S.B."/>
            <person name="Grigoriev I.V."/>
            <person name="Collemare J."/>
            <person name="Bradshaw R.E."/>
        </authorList>
    </citation>
    <scope>NUCLEOTIDE SEQUENCE [LARGE SCALE GENOMIC DNA]</scope>
    <source>
        <strain evidence="13">NZE10 / CBS 128990</strain>
    </source>
</reference>